<accession>A0A0F9A2X1</accession>
<feature type="non-terminal residue" evidence="1">
    <location>
        <position position="1"/>
    </location>
</feature>
<protein>
    <submittedName>
        <fullName evidence="1">Uncharacterized protein</fullName>
    </submittedName>
</protein>
<comment type="caution">
    <text evidence="1">The sequence shown here is derived from an EMBL/GenBank/DDBJ whole genome shotgun (WGS) entry which is preliminary data.</text>
</comment>
<gene>
    <name evidence="1" type="ORF">LCGC14_2622060</name>
</gene>
<dbReference type="AlphaFoldDB" id="A0A0F9A2X1"/>
<organism evidence="1">
    <name type="scientific">marine sediment metagenome</name>
    <dbReference type="NCBI Taxonomy" id="412755"/>
    <lineage>
        <taxon>unclassified sequences</taxon>
        <taxon>metagenomes</taxon>
        <taxon>ecological metagenomes</taxon>
    </lineage>
</organism>
<name>A0A0F9A2X1_9ZZZZ</name>
<evidence type="ECO:0000313" key="1">
    <source>
        <dbReference type="EMBL" id="KKL03840.1"/>
    </source>
</evidence>
<reference evidence="1" key="1">
    <citation type="journal article" date="2015" name="Nature">
        <title>Complex archaea that bridge the gap between prokaryotes and eukaryotes.</title>
        <authorList>
            <person name="Spang A."/>
            <person name="Saw J.H."/>
            <person name="Jorgensen S.L."/>
            <person name="Zaremba-Niedzwiedzka K."/>
            <person name="Martijn J."/>
            <person name="Lind A.E."/>
            <person name="van Eijk R."/>
            <person name="Schleper C."/>
            <person name="Guy L."/>
            <person name="Ettema T.J."/>
        </authorList>
    </citation>
    <scope>NUCLEOTIDE SEQUENCE</scope>
</reference>
<dbReference type="EMBL" id="LAZR01044770">
    <property type="protein sequence ID" value="KKL03840.1"/>
    <property type="molecule type" value="Genomic_DNA"/>
</dbReference>
<proteinExistence type="predicted"/>
<sequence length="40" mass="5070">LQDKGDPRVPVKQLEMWYMVRDVLIYHPFEWRFETFLEEK</sequence>